<accession>A0A9C7PVZ3</accession>
<keyword evidence="2" id="KW-1185">Reference proteome</keyword>
<dbReference type="GO" id="GO:0005762">
    <property type="term" value="C:mitochondrial large ribosomal subunit"/>
    <property type="evidence" value="ECO:0007669"/>
    <property type="project" value="TreeGrafter"/>
</dbReference>
<dbReference type="InterPro" id="IPR040008">
    <property type="entry name" value="Ribosomal_mL46"/>
</dbReference>
<dbReference type="PANTHER" id="PTHR13124:SF12">
    <property type="entry name" value="LARGE RIBOSOMAL SUBUNIT PROTEIN ML46"/>
    <property type="match status" value="1"/>
</dbReference>
<organism evidence="1 2">
    <name type="scientific">Galdieria partita</name>
    <dbReference type="NCBI Taxonomy" id="83374"/>
    <lineage>
        <taxon>Eukaryota</taxon>
        <taxon>Rhodophyta</taxon>
        <taxon>Bangiophyceae</taxon>
        <taxon>Galdieriales</taxon>
        <taxon>Galdieriaceae</taxon>
        <taxon>Galdieria</taxon>
    </lineage>
</organism>
<protein>
    <recommendedName>
        <fullName evidence="3">Ribosomal protein L46 N-terminal domain-containing protein</fullName>
    </recommendedName>
</protein>
<reference evidence="1" key="1">
    <citation type="journal article" date="2022" name="Proc. Natl. Acad. Sci. U.S.A.">
        <title>Life cycle and functional genomics of the unicellular red alga Galdieria for elucidating algal and plant evolution and industrial use.</title>
        <authorList>
            <person name="Hirooka S."/>
            <person name="Itabashi T."/>
            <person name="Ichinose T.M."/>
            <person name="Onuma R."/>
            <person name="Fujiwara T."/>
            <person name="Yamashita S."/>
            <person name="Jong L.W."/>
            <person name="Tomita R."/>
            <person name="Iwane A.H."/>
            <person name="Miyagishima S.Y."/>
        </authorList>
    </citation>
    <scope>NUCLEOTIDE SEQUENCE</scope>
    <source>
        <strain evidence="1">NBRC 102759</strain>
    </source>
</reference>
<evidence type="ECO:0000313" key="2">
    <source>
        <dbReference type="Proteomes" id="UP001061958"/>
    </source>
</evidence>
<dbReference type="Proteomes" id="UP001061958">
    <property type="component" value="Unassembled WGS sequence"/>
</dbReference>
<dbReference type="OrthoDB" id="414075at2759"/>
<dbReference type="InterPro" id="IPR033650">
    <property type="entry name" value="Ribosomal_mL46_NUDIX"/>
</dbReference>
<proteinExistence type="predicted"/>
<dbReference type="Gene3D" id="3.90.79.10">
    <property type="entry name" value="Nucleoside Triphosphate Pyrophosphohydrolase"/>
    <property type="match status" value="1"/>
</dbReference>
<reference evidence="1" key="2">
    <citation type="submission" date="2022-01" db="EMBL/GenBank/DDBJ databases">
        <authorList>
            <person name="Hirooka S."/>
            <person name="Miyagishima S.Y."/>
        </authorList>
    </citation>
    <scope>NUCLEOTIDE SEQUENCE</scope>
    <source>
        <strain evidence="1">NBRC 102759</strain>
    </source>
</reference>
<dbReference type="AlphaFoldDB" id="A0A9C7PVZ3"/>
<sequence>MQQCLIRPISRKVKFSRRLCSSSNTVVNQVEKPKQWQLFSAAILERTPKLMKPLTEYEIDYRLYRHEAKLPYTRKMPTAWFPNGQREDPVTREVLIGDFSRRNFTPAPLETDADRSNNSKTLNRRLTDSVYFVVKRENRVWQFPQGEAEDGMTLRQTAEEALKKFVGDRLHLHFVSNIPACHIEREFSPQVKQQRNWDGAKIFFYRALVVEGNLEEIPFDHDFAWLSSSEMSQVLPSVYYNAVKNIL</sequence>
<evidence type="ECO:0000313" key="1">
    <source>
        <dbReference type="EMBL" id="GJQ11793.1"/>
    </source>
</evidence>
<gene>
    <name evidence="1" type="ORF">GpartN1_g3584.t1</name>
</gene>
<dbReference type="CDD" id="cd04661">
    <property type="entry name" value="NUDIX_MRP_L46"/>
    <property type="match status" value="1"/>
</dbReference>
<dbReference type="EMBL" id="BQMJ01000027">
    <property type="protein sequence ID" value="GJQ11793.1"/>
    <property type="molecule type" value="Genomic_DNA"/>
</dbReference>
<comment type="caution">
    <text evidence="1">The sequence shown here is derived from an EMBL/GenBank/DDBJ whole genome shotgun (WGS) entry which is preliminary data.</text>
</comment>
<dbReference type="PANTHER" id="PTHR13124">
    <property type="entry name" value="39S RIBOSOMAL PROTEIN L46, MITOCHONDRIAL PRECURSOR-RELATED"/>
    <property type="match status" value="1"/>
</dbReference>
<evidence type="ECO:0008006" key="3">
    <source>
        <dbReference type="Google" id="ProtNLM"/>
    </source>
</evidence>
<name>A0A9C7PVZ3_9RHOD</name>
<dbReference type="GO" id="GO:0003735">
    <property type="term" value="F:structural constituent of ribosome"/>
    <property type="evidence" value="ECO:0007669"/>
    <property type="project" value="InterPro"/>
</dbReference>